<comment type="caution">
    <text evidence="1">The sequence shown here is derived from an EMBL/GenBank/DDBJ whole genome shotgun (WGS) entry which is preliminary data.</text>
</comment>
<organism evidence="1 2">
    <name type="scientific">Catellatospora chokoriensis</name>
    <dbReference type="NCBI Taxonomy" id="310353"/>
    <lineage>
        <taxon>Bacteria</taxon>
        <taxon>Bacillati</taxon>
        <taxon>Actinomycetota</taxon>
        <taxon>Actinomycetes</taxon>
        <taxon>Micromonosporales</taxon>
        <taxon>Micromonosporaceae</taxon>
        <taxon>Catellatospora</taxon>
    </lineage>
</organism>
<reference evidence="1 2" key="1">
    <citation type="submission" date="2021-01" db="EMBL/GenBank/DDBJ databases">
        <title>Whole genome shotgun sequence of Catellatospora chokoriensis NBRC 107358.</title>
        <authorList>
            <person name="Komaki H."/>
            <person name="Tamura T."/>
        </authorList>
    </citation>
    <scope>NUCLEOTIDE SEQUENCE [LARGE SCALE GENOMIC DNA]</scope>
    <source>
        <strain evidence="1 2">NBRC 107358</strain>
    </source>
</reference>
<gene>
    <name evidence="1" type="ORF">Cch02nite_04680</name>
</gene>
<evidence type="ECO:0000313" key="2">
    <source>
        <dbReference type="Proteomes" id="UP000619293"/>
    </source>
</evidence>
<dbReference type="AlphaFoldDB" id="A0A8J3K1X0"/>
<accession>A0A8J3K1X0</accession>
<dbReference type="RefSeq" id="WP_191842318.1">
    <property type="nucleotide sequence ID" value="NZ_BAAALB010000021.1"/>
</dbReference>
<name>A0A8J3K1X0_9ACTN</name>
<keyword evidence="2" id="KW-1185">Reference proteome</keyword>
<protein>
    <submittedName>
        <fullName evidence="1">Uncharacterized protein</fullName>
    </submittedName>
</protein>
<proteinExistence type="predicted"/>
<evidence type="ECO:0000313" key="1">
    <source>
        <dbReference type="EMBL" id="GIF87024.1"/>
    </source>
</evidence>
<sequence length="105" mass="12049">MGWFRRRGGSPADRPADPAAVTHLEQFAQSRRGVEAFIEPRTTVTGTTVILIAHDGEWTRRRMPNPTAVRQFAQRLSMPVYDVQLVGYPQRMRDFNARQKLRPAE</sequence>
<dbReference type="Proteomes" id="UP000619293">
    <property type="component" value="Unassembled WGS sequence"/>
</dbReference>
<dbReference type="EMBL" id="BONG01000001">
    <property type="protein sequence ID" value="GIF87024.1"/>
    <property type="molecule type" value="Genomic_DNA"/>
</dbReference>